<organism evidence="3">
    <name type="scientific">mine drainage metagenome</name>
    <dbReference type="NCBI Taxonomy" id="410659"/>
    <lineage>
        <taxon>unclassified sequences</taxon>
        <taxon>metagenomes</taxon>
        <taxon>ecological metagenomes</taxon>
    </lineage>
</organism>
<evidence type="ECO:0000259" key="2">
    <source>
        <dbReference type="PROSITE" id="PS50914"/>
    </source>
</evidence>
<dbReference type="EMBL" id="MLJW01000006">
    <property type="protein sequence ID" value="OIR16993.1"/>
    <property type="molecule type" value="Genomic_DNA"/>
</dbReference>
<protein>
    <submittedName>
        <fullName evidence="3">Outer membrane lipoprotein</fullName>
    </submittedName>
</protein>
<proteinExistence type="predicted"/>
<evidence type="ECO:0000256" key="1">
    <source>
        <dbReference type="ARBA" id="ARBA00022729"/>
    </source>
</evidence>
<dbReference type="PROSITE" id="PS50914">
    <property type="entry name" value="BON"/>
    <property type="match status" value="2"/>
</dbReference>
<dbReference type="SMART" id="SM00749">
    <property type="entry name" value="BON"/>
    <property type="match status" value="2"/>
</dbReference>
<dbReference type="InterPro" id="IPR051686">
    <property type="entry name" value="Lipoprotein_DolP"/>
</dbReference>
<feature type="domain" description="BON" evidence="2">
    <location>
        <begin position="125"/>
        <end position="192"/>
    </location>
</feature>
<evidence type="ECO:0000313" key="3">
    <source>
        <dbReference type="EMBL" id="OIR16993.1"/>
    </source>
</evidence>
<name>A0A1J5T7Y0_9ZZZZ</name>
<keyword evidence="3" id="KW-0449">Lipoprotein</keyword>
<gene>
    <name evidence="3" type="ORF">GALL_28140</name>
</gene>
<accession>A0A1J5T7Y0</accession>
<dbReference type="AlphaFoldDB" id="A0A1J5T7Y0"/>
<comment type="caution">
    <text evidence="3">The sequence shown here is derived from an EMBL/GenBank/DDBJ whole genome shotgun (WGS) entry which is preliminary data.</text>
</comment>
<keyword evidence="1" id="KW-0732">Signal</keyword>
<feature type="domain" description="BON" evidence="2">
    <location>
        <begin position="48"/>
        <end position="115"/>
    </location>
</feature>
<dbReference type="Gene3D" id="3.30.1340.30">
    <property type="match status" value="1"/>
</dbReference>
<reference evidence="3" key="1">
    <citation type="submission" date="2016-10" db="EMBL/GenBank/DDBJ databases">
        <title>Sequence of Gallionella enrichment culture.</title>
        <authorList>
            <person name="Poehlein A."/>
            <person name="Muehling M."/>
            <person name="Daniel R."/>
        </authorList>
    </citation>
    <scope>NUCLEOTIDE SEQUENCE</scope>
</reference>
<sequence>MRYWFLLLAGLLVPLQGCVTPVVAAGVGAGTAAMSADADRRTTGTIVEDDSIESKAQKRIDEKYKDTAHVSVTAYNRFALVTGSAPSEDAKMDIERIVGSIPNVKGIANELVVGSTAANKTSSSGDARITANVKIRFVRSKALKADSVKVVTENSVVYLMGLVTRAEADAASDVASTTAGVQKVVRVFEYID</sequence>
<dbReference type="InterPro" id="IPR014004">
    <property type="entry name" value="Transpt-assoc_nodulatn_dom_bac"/>
</dbReference>
<dbReference type="PANTHER" id="PTHR34606">
    <property type="entry name" value="BON DOMAIN-CONTAINING PROTEIN"/>
    <property type="match status" value="1"/>
</dbReference>
<dbReference type="Pfam" id="PF04972">
    <property type="entry name" value="BON"/>
    <property type="match status" value="2"/>
</dbReference>
<dbReference type="InterPro" id="IPR007055">
    <property type="entry name" value="BON_dom"/>
</dbReference>
<dbReference type="PANTHER" id="PTHR34606:SF4">
    <property type="entry name" value="OUTER MEMBRANE LIPOPROTEIN DOLP"/>
    <property type="match status" value="1"/>
</dbReference>